<dbReference type="GO" id="GO:0006081">
    <property type="term" value="P:aldehyde metabolic process"/>
    <property type="evidence" value="ECO:0007669"/>
    <property type="project" value="InterPro"/>
</dbReference>
<dbReference type="InterPro" id="IPR016162">
    <property type="entry name" value="Ald_DH_N"/>
</dbReference>
<dbReference type="Gene3D" id="3.40.309.10">
    <property type="entry name" value="Aldehyde Dehydrogenase, Chain A, domain 2"/>
    <property type="match status" value="1"/>
</dbReference>
<organism evidence="9 10">
    <name type="scientific">Plantibacter flavus</name>
    <dbReference type="NCBI Taxonomy" id="150123"/>
    <lineage>
        <taxon>Bacteria</taxon>
        <taxon>Bacillati</taxon>
        <taxon>Actinomycetota</taxon>
        <taxon>Actinomycetes</taxon>
        <taxon>Micrococcales</taxon>
        <taxon>Microbacteriaceae</taxon>
        <taxon>Plantibacter</taxon>
    </lineage>
</organism>
<sequence length="483" mass="51470">MATSIRTKQEPKVVVADAVARLRQTFDRGTTKPVAWRLRQLRALKQLLLERGGELERALATDLGKSGTEAQITEIGLLVGEIDHTLKHLKRWVRPRRVAVPLTLAPASASVVAEPVGVVLVIGPWNYPVQLCIGPVIGALAAGDAILLKPSELAPATSAALARLLPEYLDDRAVAVVEGDAEVATALLAERFDHIFYTGGAAVGKVVARAAAEHLTPITLELGGKSPVYVDDTVDLADAARRIVWGKLMNAGQTCVAPDYLLATRSVADRLVPYLRDAIAALYGPDPADSADYGRIISDRHFARVSGLLDGLEPALGGGVDASERYIAPTVVNGVDASASIMQEEIFGPILPILHVSGLEQAIAHIRAGEKPLALYVFSDDRATRKRFTRDTSSGALAFGVPAAHLLVPGLPFGGVGASGMGAYHGRHSFDTFSHAKAVFSKPLSPDTLSLVYPPFTEARDRIARLISRTGSTGDRRPWGARR</sequence>
<dbReference type="InterPro" id="IPR012394">
    <property type="entry name" value="Aldehyde_DH_NAD(P)"/>
</dbReference>
<dbReference type="Pfam" id="PF00171">
    <property type="entry name" value="Aldedh"/>
    <property type="match status" value="1"/>
</dbReference>
<feature type="active site" evidence="5 6">
    <location>
        <position position="221"/>
    </location>
</feature>
<evidence type="ECO:0000256" key="2">
    <source>
        <dbReference type="ARBA" id="ARBA00023002"/>
    </source>
</evidence>
<reference evidence="9 10" key="1">
    <citation type="submission" date="2018-11" db="EMBL/GenBank/DDBJ databases">
        <title>Sequencing the genomes of 1000 actinobacteria strains.</title>
        <authorList>
            <person name="Klenk H.-P."/>
        </authorList>
    </citation>
    <scope>NUCLEOTIDE SEQUENCE [LARGE SCALE GENOMIC DNA]</scope>
    <source>
        <strain evidence="9 10">DSM 14012</strain>
    </source>
</reference>
<comment type="similarity">
    <text evidence="1 4 7">Belongs to the aldehyde dehydrogenase family.</text>
</comment>
<dbReference type="InterPro" id="IPR029510">
    <property type="entry name" value="Ald_DH_CS_GLU"/>
</dbReference>
<dbReference type="AlphaFoldDB" id="A0A3N2C175"/>
<comment type="caution">
    <text evidence="9">The sequence shown here is derived from an EMBL/GenBank/DDBJ whole genome shotgun (WGS) entry which is preliminary data.</text>
</comment>
<evidence type="ECO:0000259" key="8">
    <source>
        <dbReference type="Pfam" id="PF00171"/>
    </source>
</evidence>
<keyword evidence="10" id="KW-1185">Reference proteome</keyword>
<evidence type="ECO:0000256" key="4">
    <source>
        <dbReference type="PIRNR" id="PIRNR036492"/>
    </source>
</evidence>
<dbReference type="InterPro" id="IPR016160">
    <property type="entry name" value="Ald_DH_CS_CYS"/>
</dbReference>
<dbReference type="PANTHER" id="PTHR43570">
    <property type="entry name" value="ALDEHYDE DEHYDROGENASE"/>
    <property type="match status" value="1"/>
</dbReference>
<dbReference type="FunFam" id="3.40.605.10:FF:000004">
    <property type="entry name" value="Aldehyde dehydrogenase"/>
    <property type="match status" value="1"/>
</dbReference>
<gene>
    <name evidence="9" type="ORF">EDD42_1303</name>
</gene>
<dbReference type="FunFam" id="3.40.309.10:FF:000003">
    <property type="entry name" value="Aldehyde dehydrogenase"/>
    <property type="match status" value="1"/>
</dbReference>
<dbReference type="PROSITE" id="PS00070">
    <property type="entry name" value="ALDEHYDE_DEHYDR_CYS"/>
    <property type="match status" value="1"/>
</dbReference>
<evidence type="ECO:0000256" key="6">
    <source>
        <dbReference type="PROSITE-ProRule" id="PRU10007"/>
    </source>
</evidence>
<dbReference type="GO" id="GO:0005737">
    <property type="term" value="C:cytoplasm"/>
    <property type="evidence" value="ECO:0007669"/>
    <property type="project" value="TreeGrafter"/>
</dbReference>
<dbReference type="RefSeq" id="WP_085510459.1">
    <property type="nucleotide sequence ID" value="NZ_FXAP01000001.1"/>
</dbReference>
<evidence type="ECO:0000313" key="9">
    <source>
        <dbReference type="EMBL" id="ROR81248.1"/>
    </source>
</evidence>
<keyword evidence="2 4" id="KW-0560">Oxidoreductase</keyword>
<evidence type="ECO:0000256" key="7">
    <source>
        <dbReference type="RuleBase" id="RU003345"/>
    </source>
</evidence>
<dbReference type="PANTHER" id="PTHR43570:SF16">
    <property type="entry name" value="ALDEHYDE DEHYDROGENASE TYPE III, ISOFORM Q"/>
    <property type="match status" value="1"/>
</dbReference>
<dbReference type="Proteomes" id="UP000266915">
    <property type="component" value="Unassembled WGS sequence"/>
</dbReference>
<dbReference type="InterPro" id="IPR015590">
    <property type="entry name" value="Aldehyde_DH_dom"/>
</dbReference>
<keyword evidence="3" id="KW-0520">NAD</keyword>
<dbReference type="CDD" id="cd07087">
    <property type="entry name" value="ALDH_F3-13-14_CALDH-like"/>
    <property type="match status" value="1"/>
</dbReference>
<evidence type="ECO:0000256" key="1">
    <source>
        <dbReference type="ARBA" id="ARBA00009986"/>
    </source>
</evidence>
<feature type="domain" description="Aldehyde dehydrogenase" evidence="8">
    <location>
        <begin position="14"/>
        <end position="439"/>
    </location>
</feature>
<proteinExistence type="inferred from homology"/>
<feature type="active site" evidence="5">
    <location>
        <position position="255"/>
    </location>
</feature>
<dbReference type="Gene3D" id="3.40.605.10">
    <property type="entry name" value="Aldehyde Dehydrogenase, Chain A, domain 1"/>
    <property type="match status" value="1"/>
</dbReference>
<dbReference type="InterPro" id="IPR016161">
    <property type="entry name" value="Ald_DH/histidinol_DH"/>
</dbReference>
<evidence type="ECO:0000256" key="5">
    <source>
        <dbReference type="PIRSR" id="PIRSR036492-1"/>
    </source>
</evidence>
<dbReference type="GO" id="GO:0004029">
    <property type="term" value="F:aldehyde dehydrogenase (NAD+) activity"/>
    <property type="evidence" value="ECO:0007669"/>
    <property type="project" value="TreeGrafter"/>
</dbReference>
<dbReference type="EMBL" id="RKHL01000001">
    <property type="protein sequence ID" value="ROR81248.1"/>
    <property type="molecule type" value="Genomic_DNA"/>
</dbReference>
<dbReference type="PROSITE" id="PS00687">
    <property type="entry name" value="ALDEHYDE_DEHYDR_GLU"/>
    <property type="match status" value="1"/>
</dbReference>
<protein>
    <recommendedName>
        <fullName evidence="4">Aldehyde dehydrogenase</fullName>
    </recommendedName>
</protein>
<dbReference type="PIRSF" id="PIRSF036492">
    <property type="entry name" value="ALDH"/>
    <property type="match status" value="1"/>
</dbReference>
<dbReference type="SUPFAM" id="SSF53720">
    <property type="entry name" value="ALDH-like"/>
    <property type="match status" value="1"/>
</dbReference>
<name>A0A3N2C175_9MICO</name>
<evidence type="ECO:0000313" key="10">
    <source>
        <dbReference type="Proteomes" id="UP000266915"/>
    </source>
</evidence>
<dbReference type="InterPro" id="IPR016163">
    <property type="entry name" value="Ald_DH_C"/>
</dbReference>
<accession>A0A3N2C175</accession>
<evidence type="ECO:0000256" key="3">
    <source>
        <dbReference type="ARBA" id="ARBA00023027"/>
    </source>
</evidence>